<accession>A0ABS0EXM7</accession>
<proteinExistence type="predicted"/>
<feature type="domain" description="Urease accessory protein UreH-like transmembrane" evidence="2">
    <location>
        <begin position="9"/>
        <end position="235"/>
    </location>
</feature>
<evidence type="ECO:0000313" key="4">
    <source>
        <dbReference type="Proteomes" id="UP000657372"/>
    </source>
</evidence>
<dbReference type="PANTHER" id="PTHR42208">
    <property type="entry name" value="HEAVY METAL TRANSPORTER-RELATED"/>
    <property type="match status" value="1"/>
</dbReference>
<keyword evidence="1" id="KW-1133">Transmembrane helix</keyword>
<feature type="transmembrane region" description="Helical" evidence="1">
    <location>
        <begin position="157"/>
        <end position="179"/>
    </location>
</feature>
<keyword evidence="1" id="KW-0472">Membrane</keyword>
<gene>
    <name evidence="3" type="ORF">IXC47_14235</name>
</gene>
<dbReference type="Pfam" id="PF13386">
    <property type="entry name" value="DsbD_2"/>
    <property type="match status" value="1"/>
</dbReference>
<dbReference type="InterPro" id="IPR039447">
    <property type="entry name" value="UreH-like_TM_dom"/>
</dbReference>
<evidence type="ECO:0000259" key="2">
    <source>
        <dbReference type="Pfam" id="PF13386"/>
    </source>
</evidence>
<feature type="transmembrane region" description="Helical" evidence="1">
    <location>
        <begin position="221"/>
        <end position="239"/>
    </location>
</feature>
<dbReference type="RefSeq" id="WP_195876041.1">
    <property type="nucleotide sequence ID" value="NZ_JADOEL010000012.1"/>
</dbReference>
<keyword evidence="4" id="KW-1185">Reference proteome</keyword>
<comment type="caution">
    <text evidence="3">The sequence shown here is derived from an EMBL/GenBank/DDBJ whole genome shotgun (WGS) entry which is preliminary data.</text>
</comment>
<dbReference type="PANTHER" id="PTHR42208:SF1">
    <property type="entry name" value="HEAVY METAL TRANSPORTER"/>
    <property type="match status" value="1"/>
</dbReference>
<dbReference type="Proteomes" id="UP000657372">
    <property type="component" value="Unassembled WGS sequence"/>
</dbReference>
<protein>
    <submittedName>
        <fullName evidence="3">Sulfite exporter TauE/SafE family protein</fullName>
    </submittedName>
</protein>
<feature type="transmembrane region" description="Helical" evidence="1">
    <location>
        <begin position="103"/>
        <end position="121"/>
    </location>
</feature>
<organism evidence="3 4">
    <name type="scientific">Herminiimonas contaminans</name>
    <dbReference type="NCBI Taxonomy" id="1111140"/>
    <lineage>
        <taxon>Bacteria</taxon>
        <taxon>Pseudomonadati</taxon>
        <taxon>Pseudomonadota</taxon>
        <taxon>Betaproteobacteria</taxon>
        <taxon>Burkholderiales</taxon>
        <taxon>Oxalobacteraceae</taxon>
        <taxon>Herminiimonas</taxon>
    </lineage>
</organism>
<evidence type="ECO:0000256" key="1">
    <source>
        <dbReference type="SAM" id="Phobius"/>
    </source>
</evidence>
<feature type="transmembrane region" description="Helical" evidence="1">
    <location>
        <begin position="75"/>
        <end position="96"/>
    </location>
</feature>
<feature type="transmembrane region" description="Helical" evidence="1">
    <location>
        <begin position="191"/>
        <end position="209"/>
    </location>
</feature>
<evidence type="ECO:0000313" key="3">
    <source>
        <dbReference type="EMBL" id="MBF8178844.1"/>
    </source>
</evidence>
<keyword evidence="1" id="KW-0812">Transmembrane</keyword>
<name>A0ABS0EXM7_9BURK</name>
<sequence length="262" mass="27124">MTAVALIPIFMLGLLGSLHCIGMCGGIVSAFSAATGPAKPRPTRPFPAVVVTIPTVRYQALTAATHVLAYNAGRIGSYAVAGAIVGGLAGGVHSLTNISAIQVAGYWLANLMLVALGLYLMDAWHGLTRLEAWGQILWSRLRPLIQPLLPMDSMGKAFALGGIWGWLPCGMVYSVLLTAMFSGSALSGASVMLAFGLGTLPALLGLGMLGSRLCVLAQQRSVRIACGLIVLAFGVLGLLRASGMVANGWLDILCLTPQIGGH</sequence>
<reference evidence="3 4" key="1">
    <citation type="submission" date="2020-11" db="EMBL/GenBank/DDBJ databases">
        <title>WGS of Herminiimonas contaminans strain Marseille-Q4544 isolated from planarians Schmidtea mediterranea.</title>
        <authorList>
            <person name="Kangale L."/>
        </authorList>
    </citation>
    <scope>NUCLEOTIDE SEQUENCE [LARGE SCALE GENOMIC DNA]</scope>
    <source>
        <strain evidence="3 4">Marseille-Q4544</strain>
    </source>
</reference>
<dbReference type="EMBL" id="JADOEL010000012">
    <property type="protein sequence ID" value="MBF8178844.1"/>
    <property type="molecule type" value="Genomic_DNA"/>
</dbReference>